<evidence type="ECO:0000313" key="2">
    <source>
        <dbReference type="EMBL" id="KAG9340091.1"/>
    </source>
</evidence>
<feature type="compositionally biased region" description="Basic residues" evidence="1">
    <location>
        <begin position="12"/>
        <end position="30"/>
    </location>
</feature>
<gene>
    <name evidence="2" type="ORF">JZ751_022013</name>
</gene>
<dbReference type="Proteomes" id="UP000824540">
    <property type="component" value="Unassembled WGS sequence"/>
</dbReference>
<feature type="compositionally biased region" description="Basic and acidic residues" evidence="1">
    <location>
        <begin position="31"/>
        <end position="50"/>
    </location>
</feature>
<evidence type="ECO:0000256" key="1">
    <source>
        <dbReference type="SAM" id="MobiDB-lite"/>
    </source>
</evidence>
<dbReference type="AlphaFoldDB" id="A0A8T2NM31"/>
<comment type="caution">
    <text evidence="2">The sequence shown here is derived from an EMBL/GenBank/DDBJ whole genome shotgun (WGS) entry which is preliminary data.</text>
</comment>
<proteinExistence type="predicted"/>
<keyword evidence="3" id="KW-1185">Reference proteome</keyword>
<organism evidence="2 3">
    <name type="scientific">Albula glossodonta</name>
    <name type="common">roundjaw bonefish</name>
    <dbReference type="NCBI Taxonomy" id="121402"/>
    <lineage>
        <taxon>Eukaryota</taxon>
        <taxon>Metazoa</taxon>
        <taxon>Chordata</taxon>
        <taxon>Craniata</taxon>
        <taxon>Vertebrata</taxon>
        <taxon>Euteleostomi</taxon>
        <taxon>Actinopterygii</taxon>
        <taxon>Neopterygii</taxon>
        <taxon>Teleostei</taxon>
        <taxon>Albuliformes</taxon>
        <taxon>Albulidae</taxon>
        <taxon>Albula</taxon>
    </lineage>
</organism>
<evidence type="ECO:0000313" key="3">
    <source>
        <dbReference type="Proteomes" id="UP000824540"/>
    </source>
</evidence>
<protein>
    <submittedName>
        <fullName evidence="2">Uncharacterized protein</fullName>
    </submittedName>
</protein>
<name>A0A8T2NM31_9TELE</name>
<reference evidence="2" key="1">
    <citation type="thesis" date="2021" institute="BYU ScholarsArchive" country="Provo, UT, USA">
        <title>Applications of and Algorithms for Genome Assembly and Genomic Analyses with an Emphasis on Marine Teleosts.</title>
        <authorList>
            <person name="Pickett B.D."/>
        </authorList>
    </citation>
    <scope>NUCLEOTIDE SEQUENCE</scope>
    <source>
        <strain evidence="2">HI-2016</strain>
    </source>
</reference>
<sequence length="273" mass="29839">MKGSEGVPPHTTHPHPKTHRLRRVVPQSHRRSTEKEKGRVMKEEGERNGRGAEGGGGTWLEVVRSSDVTSGGGPHVDVIDEDTVQSHLEEGISALPNMLHFVCLRSGMRKRNATVRSSGVRTPCYVCMALHAGAGLDREGEFNRNATDISENVEKTLASAVLAKALDVGENHRTLMVLETLLGVTSFGIKSFSERSEAVPSRFVPENNLTEFQPVFLQDSALAQDLRRNSDLRKFEMAAQRIPRRAAGPLTDQDASCNPRDVARGAMQPTKAG</sequence>
<feature type="region of interest" description="Disordered" evidence="1">
    <location>
        <begin position="1"/>
        <end position="58"/>
    </location>
</feature>
<feature type="region of interest" description="Disordered" evidence="1">
    <location>
        <begin position="243"/>
        <end position="273"/>
    </location>
</feature>
<accession>A0A8T2NM31</accession>
<dbReference type="EMBL" id="JAFBMS010000046">
    <property type="protein sequence ID" value="KAG9340091.1"/>
    <property type="molecule type" value="Genomic_DNA"/>
</dbReference>